<dbReference type="AlphaFoldDB" id="A0A2T3HRA8"/>
<keyword evidence="2" id="KW-1185">Reference proteome</keyword>
<dbReference type="EMBL" id="PYLS01000001">
    <property type="protein sequence ID" value="PST84933.1"/>
    <property type="molecule type" value="Genomic_DNA"/>
</dbReference>
<proteinExistence type="predicted"/>
<dbReference type="CDD" id="cd02440">
    <property type="entry name" value="AdoMet_MTases"/>
    <property type="match status" value="1"/>
</dbReference>
<dbReference type="GO" id="GO:0008168">
    <property type="term" value="F:methyltransferase activity"/>
    <property type="evidence" value="ECO:0007669"/>
    <property type="project" value="UniProtKB-KW"/>
</dbReference>
<evidence type="ECO:0000313" key="2">
    <source>
        <dbReference type="Proteomes" id="UP000240912"/>
    </source>
</evidence>
<dbReference type="RefSeq" id="WP_107213173.1">
    <property type="nucleotide sequence ID" value="NZ_KZ686268.1"/>
</dbReference>
<dbReference type="GO" id="GO:0032259">
    <property type="term" value="P:methylation"/>
    <property type="evidence" value="ECO:0007669"/>
    <property type="project" value="UniProtKB-KW"/>
</dbReference>
<dbReference type="InterPro" id="IPR029063">
    <property type="entry name" value="SAM-dependent_MTases_sf"/>
</dbReference>
<dbReference type="OrthoDB" id="1143568at2"/>
<keyword evidence="1" id="KW-0489">Methyltransferase</keyword>
<dbReference type="Gene3D" id="3.40.50.150">
    <property type="entry name" value="Vaccinia Virus protein VP39"/>
    <property type="match status" value="1"/>
</dbReference>
<name>A0A2T3HRA8_9SPHI</name>
<gene>
    <name evidence="1" type="ORF">C7T94_02085</name>
</gene>
<comment type="caution">
    <text evidence="1">The sequence shown here is derived from an EMBL/GenBank/DDBJ whole genome shotgun (WGS) entry which is preliminary data.</text>
</comment>
<dbReference type="SUPFAM" id="SSF53335">
    <property type="entry name" value="S-adenosyl-L-methionine-dependent methyltransferases"/>
    <property type="match status" value="1"/>
</dbReference>
<dbReference type="Proteomes" id="UP000240912">
    <property type="component" value="Unassembled WGS sequence"/>
</dbReference>
<accession>A0A2T3HRA8</accession>
<dbReference type="PANTHER" id="PTHR43464">
    <property type="entry name" value="METHYLTRANSFERASE"/>
    <property type="match status" value="1"/>
</dbReference>
<keyword evidence="1" id="KW-0808">Transferase</keyword>
<evidence type="ECO:0000313" key="1">
    <source>
        <dbReference type="EMBL" id="PST84933.1"/>
    </source>
</evidence>
<reference evidence="1 2" key="1">
    <citation type="submission" date="2018-03" db="EMBL/GenBank/DDBJ databases">
        <authorList>
            <person name="Keele B.F."/>
        </authorList>
    </citation>
    <scope>NUCLEOTIDE SEQUENCE [LARGE SCALE GENOMIC DNA]</scope>
    <source>
        <strain evidence="1 2">YL28-9</strain>
    </source>
</reference>
<protein>
    <submittedName>
        <fullName evidence="1">SAM-dependent methyltransferase</fullName>
    </submittedName>
</protein>
<sequence length="231" mass="25957">MDVFSKALLDFYTTGRGDTLWLNNSYGEPEEMPVDVFFRGKGDMPEIERIALRMCRGSVLDIGAGAGSHALVLQRDGLQVTAIDIAPGAVEIMKKRKVKRAFEQDIFQYTGERFDTLLLLMNGIGLCGSVNGFLDFLRHAAQLLAPGGQLLFDSSDIRYLYDDLPMPGSSYYGEIAYQYNYKGEKGPWFNWLYLDRVLLQTLSAGNGWDCKLVYDDGEDQFLARLTRKSDG</sequence>
<organism evidence="1 2">
    <name type="scientific">Pedobacter yulinensis</name>
    <dbReference type="NCBI Taxonomy" id="2126353"/>
    <lineage>
        <taxon>Bacteria</taxon>
        <taxon>Pseudomonadati</taxon>
        <taxon>Bacteroidota</taxon>
        <taxon>Sphingobacteriia</taxon>
        <taxon>Sphingobacteriales</taxon>
        <taxon>Sphingobacteriaceae</taxon>
        <taxon>Pedobacter</taxon>
    </lineage>
</organism>
<dbReference type="Pfam" id="PF13489">
    <property type="entry name" value="Methyltransf_23"/>
    <property type="match status" value="1"/>
</dbReference>